<reference evidence="1 2" key="1">
    <citation type="submission" date="2017-02" db="EMBL/GenBank/DDBJ databases">
        <authorList>
            <person name="Peterson S.W."/>
        </authorList>
    </citation>
    <scope>NUCLEOTIDE SEQUENCE [LARGE SCALE GENOMIC DNA]</scope>
    <source>
        <strain evidence="1 2">DSM 22335</strain>
    </source>
</reference>
<dbReference type="InterPro" id="IPR026265">
    <property type="entry name" value="LptC"/>
</dbReference>
<dbReference type="Proteomes" id="UP000190888">
    <property type="component" value="Unassembled WGS sequence"/>
</dbReference>
<dbReference type="PROSITE" id="PS51257">
    <property type="entry name" value="PROKAR_LIPOPROTEIN"/>
    <property type="match status" value="1"/>
</dbReference>
<name>A0A1T4JQM8_9BACT</name>
<dbReference type="GO" id="GO:0005886">
    <property type="term" value="C:plasma membrane"/>
    <property type="evidence" value="ECO:0007669"/>
    <property type="project" value="InterPro"/>
</dbReference>
<dbReference type="Gene3D" id="2.60.450.10">
    <property type="entry name" value="Lipopolysaccharide (LPS) transport protein A like domain"/>
    <property type="match status" value="1"/>
</dbReference>
<dbReference type="RefSeq" id="WP_078829448.1">
    <property type="nucleotide sequence ID" value="NZ_FUWH01000001.1"/>
</dbReference>
<protein>
    <submittedName>
        <fullName evidence="1">LPS export ABC transporter protein LptC</fullName>
    </submittedName>
</protein>
<sequence>MINRSGHKNYFAAALISGCFFMFGCENDINEVKQLGAKKPSIEEGKKIESYLSTDGKVRAKLTAPILLRYQGDSTRKSEFPQSLHVDFYNDSLKVESQLSAKYGNYIEGENKVFLRDSVVVFNIKGDTLFTEELYWDQTQSLLYTDKQVVISQKNPRQKIIGLKGMKCRQDMSDMTIYELRPGSFLIVPDSTTTRRDSIATPAPAPAKTH</sequence>
<proteinExistence type="predicted"/>
<dbReference type="GO" id="GO:0015221">
    <property type="term" value="F:lipopolysaccharide transmembrane transporter activity"/>
    <property type="evidence" value="ECO:0007669"/>
    <property type="project" value="InterPro"/>
</dbReference>
<evidence type="ECO:0000313" key="2">
    <source>
        <dbReference type="Proteomes" id="UP000190888"/>
    </source>
</evidence>
<dbReference type="OrthoDB" id="9812080at2"/>
<dbReference type="STRING" id="413434.SAMN04488132_10186"/>
<keyword evidence="2" id="KW-1185">Reference proteome</keyword>
<dbReference type="InterPro" id="IPR010664">
    <property type="entry name" value="LipoPS_assembly_LptC-rel"/>
</dbReference>
<organism evidence="1 2">
    <name type="scientific">Sediminibacterium ginsengisoli</name>
    <dbReference type="NCBI Taxonomy" id="413434"/>
    <lineage>
        <taxon>Bacteria</taxon>
        <taxon>Pseudomonadati</taxon>
        <taxon>Bacteroidota</taxon>
        <taxon>Chitinophagia</taxon>
        <taxon>Chitinophagales</taxon>
        <taxon>Chitinophagaceae</taxon>
        <taxon>Sediminibacterium</taxon>
    </lineage>
</organism>
<accession>A0A1T4JQM8</accession>
<dbReference type="Pfam" id="PF06835">
    <property type="entry name" value="LptC"/>
    <property type="match status" value="1"/>
</dbReference>
<dbReference type="EMBL" id="FUWH01000001">
    <property type="protein sequence ID" value="SJZ32476.1"/>
    <property type="molecule type" value="Genomic_DNA"/>
</dbReference>
<evidence type="ECO:0000313" key="1">
    <source>
        <dbReference type="EMBL" id="SJZ32476.1"/>
    </source>
</evidence>
<dbReference type="AlphaFoldDB" id="A0A1T4JQM8"/>
<gene>
    <name evidence="1" type="ORF">SAMN04488132_10186</name>
</gene>
<dbReference type="NCBIfam" id="TIGR04409">
    <property type="entry name" value="LptC_YrbK"/>
    <property type="match status" value="1"/>
</dbReference>